<evidence type="ECO:0000313" key="2">
    <source>
        <dbReference type="Proteomes" id="UP001292094"/>
    </source>
</evidence>
<proteinExistence type="predicted"/>
<accession>A0AAE1QFE5</accession>
<name>A0AAE1QFE5_9EUCA</name>
<dbReference type="EMBL" id="JAWZYT010000264">
    <property type="protein sequence ID" value="KAK4325696.1"/>
    <property type="molecule type" value="Genomic_DNA"/>
</dbReference>
<gene>
    <name evidence="1" type="ORF">Pmani_003640</name>
</gene>
<protein>
    <submittedName>
        <fullName evidence="1">Uncharacterized protein</fullName>
    </submittedName>
</protein>
<dbReference type="Proteomes" id="UP001292094">
    <property type="component" value="Unassembled WGS sequence"/>
</dbReference>
<reference evidence="1" key="1">
    <citation type="submission" date="2023-11" db="EMBL/GenBank/DDBJ databases">
        <title>Genome assemblies of two species of porcelain crab, Petrolisthes cinctipes and Petrolisthes manimaculis (Anomura: Porcellanidae).</title>
        <authorList>
            <person name="Angst P."/>
        </authorList>
    </citation>
    <scope>NUCLEOTIDE SEQUENCE</scope>
    <source>
        <strain evidence="1">PB745_02</strain>
        <tissue evidence="1">Gill</tissue>
    </source>
</reference>
<evidence type="ECO:0000313" key="1">
    <source>
        <dbReference type="EMBL" id="KAK4325696.1"/>
    </source>
</evidence>
<comment type="caution">
    <text evidence="1">The sequence shown here is derived from an EMBL/GenBank/DDBJ whole genome shotgun (WGS) entry which is preliminary data.</text>
</comment>
<keyword evidence="2" id="KW-1185">Reference proteome</keyword>
<organism evidence="1 2">
    <name type="scientific">Petrolisthes manimaculis</name>
    <dbReference type="NCBI Taxonomy" id="1843537"/>
    <lineage>
        <taxon>Eukaryota</taxon>
        <taxon>Metazoa</taxon>
        <taxon>Ecdysozoa</taxon>
        <taxon>Arthropoda</taxon>
        <taxon>Crustacea</taxon>
        <taxon>Multicrustacea</taxon>
        <taxon>Malacostraca</taxon>
        <taxon>Eumalacostraca</taxon>
        <taxon>Eucarida</taxon>
        <taxon>Decapoda</taxon>
        <taxon>Pleocyemata</taxon>
        <taxon>Anomura</taxon>
        <taxon>Galatheoidea</taxon>
        <taxon>Porcellanidae</taxon>
        <taxon>Petrolisthes</taxon>
    </lineage>
</organism>
<dbReference type="AlphaFoldDB" id="A0AAE1QFE5"/>
<sequence>MHRGSHRRRTADKLGWRRLSGSRSANCIIVYHQPWDVVALFLGWRTVEKNKSFNILSLKQGALTNALRHVYQKTVLCSRPRYARYYGAICRQPPEARWPGGTVPNSQTARGNELRFLTP</sequence>